<accession>A0ABY2JZA3</accession>
<organism evidence="2 3">
    <name type="scientific">Micrococcus lylae</name>
    <dbReference type="NCBI Taxonomy" id="1273"/>
    <lineage>
        <taxon>Bacteria</taxon>
        <taxon>Bacillati</taxon>
        <taxon>Actinomycetota</taxon>
        <taxon>Actinomycetes</taxon>
        <taxon>Micrococcales</taxon>
        <taxon>Micrococcaceae</taxon>
        <taxon>Micrococcus</taxon>
    </lineage>
</organism>
<dbReference type="EMBL" id="SPKT01000011">
    <property type="protein sequence ID" value="TFH99121.1"/>
    <property type="molecule type" value="Genomic_DNA"/>
</dbReference>
<gene>
    <name evidence="2" type="ORF">E4A49_06870</name>
</gene>
<evidence type="ECO:0000313" key="3">
    <source>
        <dbReference type="Proteomes" id="UP000297477"/>
    </source>
</evidence>
<comment type="caution">
    <text evidence="2">The sequence shown here is derived from an EMBL/GenBank/DDBJ whole genome shotgun (WGS) entry which is preliminary data.</text>
</comment>
<keyword evidence="1" id="KW-0812">Transmembrane</keyword>
<keyword evidence="1" id="KW-0472">Membrane</keyword>
<keyword evidence="3" id="KW-1185">Reference proteome</keyword>
<dbReference type="RefSeq" id="WP_135103309.1">
    <property type="nucleotide sequence ID" value="NZ_SPKT01000011.1"/>
</dbReference>
<feature type="transmembrane region" description="Helical" evidence="1">
    <location>
        <begin position="24"/>
        <end position="44"/>
    </location>
</feature>
<proteinExistence type="predicted"/>
<evidence type="ECO:0000313" key="2">
    <source>
        <dbReference type="EMBL" id="TFH99121.1"/>
    </source>
</evidence>
<sequence length="92" mass="10707">MGSNSKIDLSWGEVSVIVLKGVRYAGFVTLLFLLFKLCVLDQFAERRRRRRAIYEAWSQRHELAEAKGRTLSHVPANLSWKTLLCRRNTKRS</sequence>
<evidence type="ECO:0008006" key="4">
    <source>
        <dbReference type="Google" id="ProtNLM"/>
    </source>
</evidence>
<protein>
    <recommendedName>
        <fullName evidence="4">Mobile element protein</fullName>
    </recommendedName>
</protein>
<reference evidence="2 3" key="1">
    <citation type="submission" date="2019-03" db="EMBL/GenBank/DDBJ databases">
        <title>Reclassification of Micrococcus aloeverae and Micrococcus yunnanensis as later heterotypic synonyms of Micrococcus luteus.</title>
        <authorList>
            <person name="Huang C.-H."/>
        </authorList>
    </citation>
    <scope>NUCLEOTIDE SEQUENCE [LARGE SCALE GENOMIC DNA]</scope>
    <source>
        <strain evidence="2 3">BCRC 12151</strain>
    </source>
</reference>
<name>A0ABY2JZA3_9MICC</name>
<dbReference type="Proteomes" id="UP000297477">
    <property type="component" value="Unassembled WGS sequence"/>
</dbReference>
<keyword evidence="1" id="KW-1133">Transmembrane helix</keyword>
<evidence type="ECO:0000256" key="1">
    <source>
        <dbReference type="SAM" id="Phobius"/>
    </source>
</evidence>